<keyword evidence="3" id="KW-1185">Reference proteome</keyword>
<protein>
    <submittedName>
        <fullName evidence="2">Uncharacterized protein</fullName>
    </submittedName>
</protein>
<dbReference type="STRING" id="1121391.SAMN02745206_00622"/>
<evidence type="ECO:0000313" key="2">
    <source>
        <dbReference type="EMBL" id="SHE66533.1"/>
    </source>
</evidence>
<gene>
    <name evidence="2" type="ORF">SAMN02745206_00622</name>
</gene>
<dbReference type="EMBL" id="FQVB01000006">
    <property type="protein sequence ID" value="SHE66533.1"/>
    <property type="molecule type" value="Genomic_DNA"/>
</dbReference>
<organism evidence="2 3">
    <name type="scientific">Desulfacinum infernum DSM 9756</name>
    <dbReference type="NCBI Taxonomy" id="1121391"/>
    <lineage>
        <taxon>Bacteria</taxon>
        <taxon>Pseudomonadati</taxon>
        <taxon>Thermodesulfobacteriota</taxon>
        <taxon>Syntrophobacteria</taxon>
        <taxon>Syntrophobacterales</taxon>
        <taxon>Syntrophobacteraceae</taxon>
        <taxon>Desulfacinum</taxon>
    </lineage>
</organism>
<sequence length="50" mass="5530">MRLRFTIDPPDPIGLHQRPEGDERWPVVSMTGPARTGPVTNGLHRRGGTP</sequence>
<reference evidence="3" key="1">
    <citation type="submission" date="2016-11" db="EMBL/GenBank/DDBJ databases">
        <authorList>
            <person name="Varghese N."/>
            <person name="Submissions S."/>
        </authorList>
    </citation>
    <scope>NUCLEOTIDE SEQUENCE [LARGE SCALE GENOMIC DNA]</scope>
    <source>
        <strain evidence="3">DSM 9756</strain>
    </source>
</reference>
<accession>A0A1M4VCA4</accession>
<dbReference type="AlphaFoldDB" id="A0A1M4VCA4"/>
<dbReference type="Proteomes" id="UP000184076">
    <property type="component" value="Unassembled WGS sequence"/>
</dbReference>
<name>A0A1M4VCA4_9BACT</name>
<feature type="region of interest" description="Disordered" evidence="1">
    <location>
        <begin position="1"/>
        <end position="50"/>
    </location>
</feature>
<evidence type="ECO:0000256" key="1">
    <source>
        <dbReference type="SAM" id="MobiDB-lite"/>
    </source>
</evidence>
<evidence type="ECO:0000313" key="3">
    <source>
        <dbReference type="Proteomes" id="UP000184076"/>
    </source>
</evidence>
<proteinExistence type="predicted"/>